<keyword evidence="3 5" id="KW-0067">ATP-binding</keyword>
<dbReference type="Pfam" id="PF17862">
    <property type="entry name" value="AAA_lid_3"/>
    <property type="match status" value="1"/>
</dbReference>
<dbReference type="InterPro" id="IPR003593">
    <property type="entry name" value="AAA+_ATPase"/>
</dbReference>
<reference evidence="9" key="1">
    <citation type="submission" date="2025-08" db="UniProtKB">
        <authorList>
            <consortium name="RefSeq"/>
        </authorList>
    </citation>
    <scope>IDENTIFICATION</scope>
    <source>
        <tissue evidence="9">Thorax and Abdomen</tissue>
    </source>
</reference>
<evidence type="ECO:0000256" key="2">
    <source>
        <dbReference type="ARBA" id="ARBA00022741"/>
    </source>
</evidence>
<name>A0ABM3GQV2_NEOLC</name>
<dbReference type="RefSeq" id="XP_046602619.1">
    <property type="nucleotide sequence ID" value="XM_046746663.1"/>
</dbReference>
<proteinExistence type="inferred from homology"/>
<dbReference type="Proteomes" id="UP000829291">
    <property type="component" value="Chromosome 1"/>
</dbReference>
<comment type="similarity">
    <text evidence="1 5">Belongs to the AAA ATPase family.</text>
</comment>
<evidence type="ECO:0000313" key="8">
    <source>
        <dbReference type="Proteomes" id="UP000829291"/>
    </source>
</evidence>
<evidence type="ECO:0000313" key="9">
    <source>
        <dbReference type="RefSeq" id="XP_046602619.1"/>
    </source>
</evidence>
<dbReference type="Gene3D" id="3.40.50.300">
    <property type="entry name" value="P-loop containing nucleotide triphosphate hydrolases"/>
    <property type="match status" value="1"/>
</dbReference>
<dbReference type="InterPro" id="IPR027417">
    <property type="entry name" value="P-loop_NTPase"/>
</dbReference>
<dbReference type="PROSITE" id="PS00674">
    <property type="entry name" value="AAA"/>
    <property type="match status" value="1"/>
</dbReference>
<dbReference type="InterPro" id="IPR003960">
    <property type="entry name" value="ATPase_AAA_CS"/>
</dbReference>
<feature type="compositionally biased region" description="Polar residues" evidence="6">
    <location>
        <begin position="354"/>
        <end position="370"/>
    </location>
</feature>
<evidence type="ECO:0000259" key="7">
    <source>
        <dbReference type="SMART" id="SM00382"/>
    </source>
</evidence>
<dbReference type="InterPro" id="IPR041569">
    <property type="entry name" value="AAA_lid_3"/>
</dbReference>
<dbReference type="PANTHER" id="PTHR23069">
    <property type="entry name" value="AAA DOMAIN-CONTAINING"/>
    <property type="match status" value="1"/>
</dbReference>
<dbReference type="Pfam" id="PF00004">
    <property type="entry name" value="AAA"/>
    <property type="match status" value="1"/>
</dbReference>
<dbReference type="Gene3D" id="1.10.8.60">
    <property type="match status" value="1"/>
</dbReference>
<keyword evidence="8" id="KW-1185">Reference proteome</keyword>
<feature type="domain" description="AAA+ ATPase" evidence="7">
    <location>
        <begin position="41"/>
        <end position="182"/>
    </location>
</feature>
<evidence type="ECO:0000256" key="4">
    <source>
        <dbReference type="ARBA" id="ARBA00023117"/>
    </source>
</evidence>
<evidence type="ECO:0000256" key="5">
    <source>
        <dbReference type="RuleBase" id="RU003651"/>
    </source>
</evidence>
<feature type="compositionally biased region" description="Basic and acidic residues" evidence="6">
    <location>
        <begin position="391"/>
        <end position="402"/>
    </location>
</feature>
<dbReference type="InterPro" id="IPR045199">
    <property type="entry name" value="ATAD2-like"/>
</dbReference>
<keyword evidence="2 5" id="KW-0547">Nucleotide-binding</keyword>
<feature type="region of interest" description="Disordered" evidence="6">
    <location>
        <begin position="354"/>
        <end position="373"/>
    </location>
</feature>
<dbReference type="GeneID" id="107216743"/>
<feature type="region of interest" description="Disordered" evidence="6">
    <location>
        <begin position="383"/>
        <end position="402"/>
    </location>
</feature>
<dbReference type="PANTHER" id="PTHR23069:SF0">
    <property type="entry name" value="TAT-BINDING HOMOLOG 7"/>
    <property type="match status" value="1"/>
</dbReference>
<dbReference type="SUPFAM" id="SSF52540">
    <property type="entry name" value="P-loop containing nucleoside triphosphate hydrolases"/>
    <property type="match status" value="2"/>
</dbReference>
<evidence type="ECO:0000256" key="3">
    <source>
        <dbReference type="ARBA" id="ARBA00022840"/>
    </source>
</evidence>
<gene>
    <name evidence="9" type="primary">LOC107216743</name>
</gene>
<keyword evidence="4" id="KW-0103">Bromodomain</keyword>
<sequence length="508" mass="57306">MATIKDFSCVGGMENHIETLKETVLFPLMYGEVYSRFNIKPPRGLLFYGPPGTGKTLMAGALAFECSSAGRKVSFISRKGADCLSKWIGESEKKLQDIFLRAKQTKPCIIFFDEIDGLAPVRSSRQDFVHTSVVCTLLALMDGLDNNSEVIVIGATNRIEAIDPALRRPGRFDKELYFPLPCFNTRKQILSVHVNSWKQKPAKRFLSYLASKTIGFCGSDLQALCAEAVMCCVRRNYPQIYTSKKKHRINGRFLQRIKEARRTLPSLLYVPDITAWWELVDERARVVFASLMRGLDRTVTILILTTANCPHAELPEEIQQLYNERQGEVFEVSAPEVTERKTFFEQLFFPSGSTTSITENRSQDSSSSGTALKREYSAAGEACRASKRARMKSEARSMDEKVKPGQVLENMPSNRTTELLRRTVAVTARSNSQQLESLYALLERAIQNHKSDVYATVIRCLDNYNGSRKLKRKARKKNDYPGGKCSKKKELMVVYDKAKHPAGFPNNA</sequence>
<dbReference type="InterPro" id="IPR003959">
    <property type="entry name" value="ATPase_AAA_core"/>
</dbReference>
<dbReference type="SMART" id="SM00382">
    <property type="entry name" value="AAA"/>
    <property type="match status" value="1"/>
</dbReference>
<evidence type="ECO:0000256" key="6">
    <source>
        <dbReference type="SAM" id="MobiDB-lite"/>
    </source>
</evidence>
<organism evidence="8 9">
    <name type="scientific">Neodiprion lecontei</name>
    <name type="common">Redheaded pine sawfly</name>
    <dbReference type="NCBI Taxonomy" id="441921"/>
    <lineage>
        <taxon>Eukaryota</taxon>
        <taxon>Metazoa</taxon>
        <taxon>Ecdysozoa</taxon>
        <taxon>Arthropoda</taxon>
        <taxon>Hexapoda</taxon>
        <taxon>Insecta</taxon>
        <taxon>Pterygota</taxon>
        <taxon>Neoptera</taxon>
        <taxon>Endopterygota</taxon>
        <taxon>Hymenoptera</taxon>
        <taxon>Tenthredinoidea</taxon>
        <taxon>Diprionidae</taxon>
        <taxon>Diprioninae</taxon>
        <taxon>Neodiprion</taxon>
    </lineage>
</organism>
<protein>
    <submittedName>
        <fullName evidence="9">ATPase family AAA domain-containing protein 2-like</fullName>
    </submittedName>
</protein>
<evidence type="ECO:0000256" key="1">
    <source>
        <dbReference type="ARBA" id="ARBA00006914"/>
    </source>
</evidence>
<accession>A0ABM3GQV2</accession>